<gene>
    <name evidence="9" type="ORF">FRX97_07565</name>
</gene>
<name>A0A5C6UZ47_9FLAO</name>
<dbReference type="PROSITE" id="PS00136">
    <property type="entry name" value="SUBTILASE_ASP"/>
    <property type="match status" value="1"/>
</dbReference>
<dbReference type="AlphaFoldDB" id="A0A5C6UZ47"/>
<evidence type="ECO:0000259" key="8">
    <source>
        <dbReference type="Pfam" id="PF00082"/>
    </source>
</evidence>
<dbReference type="PANTHER" id="PTHR43806:SF66">
    <property type="entry name" value="SERIN ENDOPEPTIDASE"/>
    <property type="match status" value="1"/>
</dbReference>
<dbReference type="InterPro" id="IPR023827">
    <property type="entry name" value="Peptidase_S8_Asp-AS"/>
</dbReference>
<dbReference type="PROSITE" id="PS51892">
    <property type="entry name" value="SUBTILASE"/>
    <property type="match status" value="1"/>
</dbReference>
<dbReference type="InterPro" id="IPR036852">
    <property type="entry name" value="Peptidase_S8/S53_dom_sf"/>
</dbReference>
<feature type="active site" description="Charge relay system" evidence="5">
    <location>
        <position position="156"/>
    </location>
</feature>
<dbReference type="SUPFAM" id="SSF52743">
    <property type="entry name" value="Subtilisin-like"/>
    <property type="match status" value="1"/>
</dbReference>
<feature type="compositionally biased region" description="Gly residues" evidence="7">
    <location>
        <begin position="46"/>
        <end position="57"/>
    </location>
</feature>
<comment type="caution">
    <text evidence="9">The sequence shown here is derived from an EMBL/GenBank/DDBJ whole genome shotgun (WGS) entry which is preliminary data.</text>
</comment>
<dbReference type="GO" id="GO:0005615">
    <property type="term" value="C:extracellular space"/>
    <property type="evidence" value="ECO:0007669"/>
    <property type="project" value="TreeGrafter"/>
</dbReference>
<feature type="active site" description="Charge relay system" evidence="5">
    <location>
        <position position="125"/>
    </location>
</feature>
<dbReference type="InterPro" id="IPR015500">
    <property type="entry name" value="Peptidase_S8_subtilisin-rel"/>
</dbReference>
<dbReference type="InterPro" id="IPR000209">
    <property type="entry name" value="Peptidase_S8/S53_dom"/>
</dbReference>
<evidence type="ECO:0000256" key="1">
    <source>
        <dbReference type="ARBA" id="ARBA00011073"/>
    </source>
</evidence>
<keyword evidence="3 5" id="KW-0378">Hydrolase</keyword>
<organism evidence="9 10">
    <name type="scientific">Luteibaculum oceani</name>
    <dbReference type="NCBI Taxonomy" id="1294296"/>
    <lineage>
        <taxon>Bacteria</taxon>
        <taxon>Pseudomonadati</taxon>
        <taxon>Bacteroidota</taxon>
        <taxon>Flavobacteriia</taxon>
        <taxon>Flavobacteriales</taxon>
        <taxon>Luteibaculaceae</taxon>
        <taxon>Luteibaculum</taxon>
    </lineage>
</organism>
<reference evidence="9 10" key="1">
    <citation type="submission" date="2019-08" db="EMBL/GenBank/DDBJ databases">
        <title>Genome of Luteibaculum oceani JCM 18817.</title>
        <authorList>
            <person name="Bowman J.P."/>
        </authorList>
    </citation>
    <scope>NUCLEOTIDE SEQUENCE [LARGE SCALE GENOMIC DNA]</scope>
    <source>
        <strain evidence="9 10">JCM 18817</strain>
    </source>
</reference>
<feature type="region of interest" description="Disordered" evidence="7">
    <location>
        <begin position="28"/>
        <end position="111"/>
    </location>
</feature>
<dbReference type="PANTHER" id="PTHR43806">
    <property type="entry name" value="PEPTIDASE S8"/>
    <property type="match status" value="1"/>
</dbReference>
<sequence length="349" mass="35532">MSESAAKLLENSGLVERVEQDQIVSIIDGEKRANKGKSKDQYKVTGKGGKGKGGGGSDPTPDDGTGGGKPGKGGGKDKGGSDPAPEEDPTQEPPAPEPNTQIVPWGITRSGGFGDGSGKTAWILDTGIDLDHDDLNVSSSKSSYFTTSSANDNNGHGTHVAGIVGAIDNTFGVVGMAQNATLVSVKVLDDNGNGSVSDVIAGIDYVAANGRVGDVANLSLAGPASSSLDNAVIAAAQKGIFFTIAAGNYSEDVSNYSPARANGANVFTISAINKNDVFAYFSNYGAACDYTSPGYEITSTWSNNSYTTISGTSMSAPHAAGILLLNGKINSTQNCIGDPDGNNDPIAIR</sequence>
<proteinExistence type="inferred from homology"/>
<dbReference type="InterPro" id="IPR034193">
    <property type="entry name" value="PCSK9_ProteinaseK-like"/>
</dbReference>
<feature type="compositionally biased region" description="Basic and acidic residues" evidence="7">
    <location>
        <begin position="28"/>
        <end position="42"/>
    </location>
</feature>
<protein>
    <submittedName>
        <fullName evidence="9">S8 family peptidase</fullName>
    </submittedName>
</protein>
<evidence type="ECO:0000256" key="6">
    <source>
        <dbReference type="RuleBase" id="RU003355"/>
    </source>
</evidence>
<dbReference type="Gene3D" id="3.40.50.200">
    <property type="entry name" value="Peptidase S8/S53 domain"/>
    <property type="match status" value="1"/>
</dbReference>
<dbReference type="PROSITE" id="PS00137">
    <property type="entry name" value="SUBTILASE_HIS"/>
    <property type="match status" value="1"/>
</dbReference>
<feature type="active site" description="Charge relay system" evidence="5">
    <location>
        <position position="313"/>
    </location>
</feature>
<accession>A0A5C6UZ47</accession>
<keyword evidence="2 5" id="KW-0645">Protease</keyword>
<keyword evidence="4 5" id="KW-0720">Serine protease</keyword>
<evidence type="ECO:0000256" key="3">
    <source>
        <dbReference type="ARBA" id="ARBA00022801"/>
    </source>
</evidence>
<feature type="compositionally biased region" description="Gly residues" evidence="7">
    <location>
        <begin position="64"/>
        <end position="73"/>
    </location>
</feature>
<dbReference type="GO" id="GO:0006508">
    <property type="term" value="P:proteolysis"/>
    <property type="evidence" value="ECO:0007669"/>
    <property type="project" value="UniProtKB-KW"/>
</dbReference>
<evidence type="ECO:0000256" key="4">
    <source>
        <dbReference type="ARBA" id="ARBA00022825"/>
    </source>
</evidence>
<dbReference type="EMBL" id="VORB01000006">
    <property type="protein sequence ID" value="TXC78702.1"/>
    <property type="molecule type" value="Genomic_DNA"/>
</dbReference>
<dbReference type="GO" id="GO:0004252">
    <property type="term" value="F:serine-type endopeptidase activity"/>
    <property type="evidence" value="ECO:0007669"/>
    <property type="project" value="UniProtKB-UniRule"/>
</dbReference>
<dbReference type="InterPro" id="IPR050131">
    <property type="entry name" value="Peptidase_S8_subtilisin-like"/>
</dbReference>
<dbReference type="PROSITE" id="PS00138">
    <property type="entry name" value="SUBTILASE_SER"/>
    <property type="match status" value="1"/>
</dbReference>
<evidence type="ECO:0000256" key="5">
    <source>
        <dbReference type="PROSITE-ProRule" id="PRU01240"/>
    </source>
</evidence>
<dbReference type="OrthoDB" id="9798386at2"/>
<dbReference type="PRINTS" id="PR00723">
    <property type="entry name" value="SUBTILISIN"/>
</dbReference>
<keyword evidence="10" id="KW-1185">Reference proteome</keyword>
<evidence type="ECO:0000313" key="10">
    <source>
        <dbReference type="Proteomes" id="UP000321168"/>
    </source>
</evidence>
<evidence type="ECO:0000256" key="2">
    <source>
        <dbReference type="ARBA" id="ARBA00022670"/>
    </source>
</evidence>
<feature type="domain" description="Peptidase S8/S53" evidence="8">
    <location>
        <begin position="123"/>
        <end position="324"/>
    </location>
</feature>
<comment type="similarity">
    <text evidence="1 5 6">Belongs to the peptidase S8 family.</text>
</comment>
<dbReference type="Proteomes" id="UP000321168">
    <property type="component" value="Unassembled WGS sequence"/>
</dbReference>
<evidence type="ECO:0000256" key="7">
    <source>
        <dbReference type="SAM" id="MobiDB-lite"/>
    </source>
</evidence>
<dbReference type="InterPro" id="IPR022398">
    <property type="entry name" value="Peptidase_S8_His-AS"/>
</dbReference>
<dbReference type="Pfam" id="PF00082">
    <property type="entry name" value="Peptidase_S8"/>
    <property type="match status" value="1"/>
</dbReference>
<evidence type="ECO:0000313" key="9">
    <source>
        <dbReference type="EMBL" id="TXC78702.1"/>
    </source>
</evidence>
<dbReference type="InterPro" id="IPR023828">
    <property type="entry name" value="Peptidase_S8_Ser-AS"/>
</dbReference>
<dbReference type="CDD" id="cd04077">
    <property type="entry name" value="Peptidases_S8_PCSK9_ProteinaseK_like"/>
    <property type="match status" value="1"/>
</dbReference>